<organism evidence="3">
    <name type="scientific">viral metagenome</name>
    <dbReference type="NCBI Taxonomy" id="1070528"/>
    <lineage>
        <taxon>unclassified sequences</taxon>
        <taxon>metagenomes</taxon>
        <taxon>organismal metagenomes</taxon>
    </lineage>
</organism>
<proteinExistence type="predicted"/>
<name>A0A6C0ENP8_9ZZZZ</name>
<evidence type="ECO:0000313" key="3">
    <source>
        <dbReference type="EMBL" id="QHT30281.1"/>
    </source>
</evidence>
<keyword evidence="1" id="KW-0175">Coiled coil</keyword>
<dbReference type="AlphaFoldDB" id="A0A6C0ENP8"/>
<dbReference type="EMBL" id="MN738894">
    <property type="protein sequence ID" value="QHT30281.1"/>
    <property type="molecule type" value="Genomic_DNA"/>
</dbReference>
<protein>
    <submittedName>
        <fullName evidence="3">Uncharacterized protein</fullName>
    </submittedName>
</protein>
<evidence type="ECO:0000256" key="2">
    <source>
        <dbReference type="SAM" id="Phobius"/>
    </source>
</evidence>
<keyword evidence="2" id="KW-0472">Membrane</keyword>
<accession>A0A6C0ENP8</accession>
<keyword evidence="2" id="KW-1133">Transmembrane helix</keyword>
<reference evidence="3" key="1">
    <citation type="journal article" date="2020" name="Nature">
        <title>Giant virus diversity and host interactions through global metagenomics.</title>
        <authorList>
            <person name="Schulz F."/>
            <person name="Roux S."/>
            <person name="Paez-Espino D."/>
            <person name="Jungbluth S."/>
            <person name="Walsh D.A."/>
            <person name="Denef V.J."/>
            <person name="McMahon K.D."/>
            <person name="Konstantinidis K.T."/>
            <person name="Eloe-Fadrosh E.A."/>
            <person name="Kyrpides N.C."/>
            <person name="Woyke T."/>
        </authorList>
    </citation>
    <scope>NUCLEOTIDE SEQUENCE</scope>
    <source>
        <strain evidence="3">GVMAG-M-3300009149-34</strain>
    </source>
</reference>
<evidence type="ECO:0000256" key="1">
    <source>
        <dbReference type="SAM" id="Coils"/>
    </source>
</evidence>
<feature type="transmembrane region" description="Helical" evidence="2">
    <location>
        <begin position="171"/>
        <end position="188"/>
    </location>
</feature>
<feature type="transmembrane region" description="Helical" evidence="2">
    <location>
        <begin position="195"/>
        <end position="217"/>
    </location>
</feature>
<feature type="coiled-coil region" evidence="1">
    <location>
        <begin position="38"/>
        <end position="72"/>
    </location>
</feature>
<keyword evidence="2" id="KW-0812">Transmembrane</keyword>
<sequence>MSDNIQLNTQMNNMINEFNKQREAGFICDTKCQNNQTVRDWQHKVVQKENTLANASKNLLNAQRKLAAYDSSYRPTFKTNINDMADKEIDKLQTQFDTAYNSINQDLDFYDTQIAFQTSLLDINQYQQNKLNDVSGNVARNAGDNAVNRRKATFYSKETGVLDLTISYLQIIYWTLFAIQVIATVMMVKNKKGMLTIILLAIFPLYNTLYPILQHFITALSLFPSP</sequence>